<dbReference type="Gene3D" id="3.40.50.620">
    <property type="entry name" value="HUPs"/>
    <property type="match status" value="1"/>
</dbReference>
<dbReference type="GO" id="GO:0016879">
    <property type="term" value="F:ligase activity, forming carbon-nitrogen bonds"/>
    <property type="evidence" value="ECO:0007669"/>
    <property type="project" value="UniProtKB-UniRule"/>
</dbReference>
<dbReference type="PANTHER" id="PTHR37825">
    <property type="entry name" value="TRNA(MET) CYTIDINE ACETATE LIGASE"/>
    <property type="match status" value="1"/>
</dbReference>
<dbReference type="EC" id="6.3.4.-" evidence="2"/>
<accession>A0A2J8B019</accession>
<comment type="similarity">
    <text evidence="2">Belongs to the TmcAL family.</text>
</comment>
<organism evidence="3 4">
    <name type="scientific">Mageeibacillus indolicus</name>
    <dbReference type="NCBI Taxonomy" id="884684"/>
    <lineage>
        <taxon>Bacteria</taxon>
        <taxon>Bacillati</taxon>
        <taxon>Bacillota</taxon>
        <taxon>Clostridia</taxon>
        <taxon>Eubacteriales</taxon>
        <taxon>Oscillospiraceae</taxon>
        <taxon>Mageeibacillus</taxon>
    </lineage>
</organism>
<dbReference type="RefSeq" id="WP_102892730.1">
    <property type="nucleotide sequence ID" value="NZ_NBZD01000004.1"/>
</dbReference>
<protein>
    <recommendedName>
        <fullName evidence="2">tRNA(Met) cytidine acetate ligase</fullName>
        <ecNumber evidence="2">6.3.4.-</ecNumber>
    </recommendedName>
</protein>
<sequence length="441" mass="48942">MNVAAVIAEYNPFHHGHAWQYREIRRICGEDTAIINVMSGEFTQRGEPAILTKFVRGELAIKMGSDLVLELPLPFACSAAGSFAAGAVRLLAATGLRMNVFCGAEDSDRPDIFYNIAKILIDEPKIFEDELHLLLDSGNSFAVARSRAVIKFLSSLQPDWYLTALQEGFSFETFFKSSNNILALEYAVAILRYQLSKQLTLHFLPRQGQAEKDKSLTTAPGTWLSGTALRQAILSTSSTAALLRILAGKMPAHVLGEILLHHREHSIPTCNSLSLPLFARLRVATREELSCALGGNEGLLRAAQILLQKQGRELTNWTDLAVEVTDKRRPTGRVNRAFCAFLLNIDQNEFNLQLKAGPSYIRPLAYSKRGRYLLRLLRQKATLPLINNASDFLEYLPTDAVRQQGELCLRAADLIAYSLQRPGGTEFNEFARAGKYLSGDS</sequence>
<evidence type="ECO:0000256" key="1">
    <source>
        <dbReference type="ARBA" id="ARBA00022694"/>
    </source>
</evidence>
<keyword evidence="2" id="KW-0820">tRNA-binding</keyword>
<comment type="caution">
    <text evidence="2">Lacks conserved residue(s) required for the propagation of feature annotation.</text>
</comment>
<dbReference type="GO" id="GO:0000049">
    <property type="term" value="F:tRNA binding"/>
    <property type="evidence" value="ECO:0007669"/>
    <property type="project" value="UniProtKB-KW"/>
</dbReference>
<comment type="function">
    <text evidence="2">Catalyzes the formation of N(4)-acetylcytidine (ac(4)C) at the wobble position of elongator tRNA(Met), using acetate and ATP as substrates. First activates an acetate ion to form acetyladenylate (Ac-AMP) and then transfers the acetyl group to tRNA to form ac(4)C34.</text>
</comment>
<dbReference type="HAMAP" id="MF_01539">
    <property type="entry name" value="TmcAL"/>
    <property type="match status" value="1"/>
</dbReference>
<dbReference type="InterPro" id="IPR014729">
    <property type="entry name" value="Rossmann-like_a/b/a_fold"/>
</dbReference>
<dbReference type="GO" id="GO:0005524">
    <property type="term" value="F:ATP binding"/>
    <property type="evidence" value="ECO:0007669"/>
    <property type="project" value="UniProtKB-KW"/>
</dbReference>
<dbReference type="GO" id="GO:0006400">
    <property type="term" value="P:tRNA modification"/>
    <property type="evidence" value="ECO:0007669"/>
    <property type="project" value="UniProtKB-UniRule"/>
</dbReference>
<keyword evidence="2" id="KW-0694">RNA-binding</keyword>
<dbReference type="AlphaFoldDB" id="A0A2J8B019"/>
<keyword evidence="1 2" id="KW-0819">tRNA processing</keyword>
<dbReference type="InterPro" id="IPR008513">
    <property type="entry name" value="tRNA(Met)_cyd_acetate_ligase"/>
</dbReference>
<feature type="binding site" evidence="2">
    <location>
        <position position="206"/>
    </location>
    <ligand>
        <name>ATP</name>
        <dbReference type="ChEBI" id="CHEBI:30616"/>
    </ligand>
</feature>
<evidence type="ECO:0000313" key="3">
    <source>
        <dbReference type="EMBL" id="PNH18110.1"/>
    </source>
</evidence>
<dbReference type="GO" id="GO:0005737">
    <property type="term" value="C:cytoplasm"/>
    <property type="evidence" value="ECO:0007669"/>
    <property type="project" value="UniProtKB-SubCell"/>
</dbReference>
<dbReference type="SUPFAM" id="SSF52374">
    <property type="entry name" value="Nucleotidylyl transferase"/>
    <property type="match status" value="1"/>
</dbReference>
<keyword evidence="2" id="KW-0963">Cytoplasm</keyword>
<feature type="binding site" evidence="2">
    <location>
        <begin position="7"/>
        <end position="20"/>
    </location>
    <ligand>
        <name>ATP</name>
        <dbReference type="ChEBI" id="CHEBI:30616"/>
    </ligand>
</feature>
<comment type="catalytic activity">
    <reaction evidence="2">
        <text>cytidine(34) in elongator tRNA(Met) + acetate + ATP = N(4)-acetylcytidine(34) in elongator tRNA(Met) + AMP + diphosphate</text>
        <dbReference type="Rhea" id="RHEA:58144"/>
        <dbReference type="Rhea" id="RHEA-COMP:10693"/>
        <dbReference type="Rhea" id="RHEA-COMP:10694"/>
        <dbReference type="ChEBI" id="CHEBI:30089"/>
        <dbReference type="ChEBI" id="CHEBI:30616"/>
        <dbReference type="ChEBI" id="CHEBI:33019"/>
        <dbReference type="ChEBI" id="CHEBI:74900"/>
        <dbReference type="ChEBI" id="CHEBI:82748"/>
        <dbReference type="ChEBI" id="CHEBI:456215"/>
    </reaction>
</comment>
<name>A0A2J8B019_9FIRM</name>
<keyword evidence="2" id="KW-0436">Ligase</keyword>
<feature type="binding site" evidence="2">
    <location>
        <position position="179"/>
    </location>
    <ligand>
        <name>ATP</name>
        <dbReference type="ChEBI" id="CHEBI:30616"/>
    </ligand>
</feature>
<keyword evidence="2" id="KW-0067">ATP-binding</keyword>
<reference evidence="4" key="1">
    <citation type="submission" date="2017-04" db="EMBL/GenBank/DDBJ databases">
        <authorList>
            <person name="Bumgarner R.E."/>
            <person name="Fredricks D.N."/>
            <person name="Srinivasan S."/>
        </authorList>
    </citation>
    <scope>NUCLEOTIDE SEQUENCE [LARGE SCALE GENOMIC DNA]</scope>
    <source>
        <strain evidence="4">KA00405</strain>
    </source>
</reference>
<keyword evidence="2" id="KW-0547">Nucleotide-binding</keyword>
<gene>
    <name evidence="2" type="primary">tmcAL</name>
    <name evidence="3" type="ORF">B7R76_07215</name>
</gene>
<comment type="subcellular location">
    <subcellularLocation>
        <location evidence="2">Cytoplasm</location>
    </subcellularLocation>
</comment>
<dbReference type="Proteomes" id="UP000236394">
    <property type="component" value="Unassembled WGS sequence"/>
</dbReference>
<comment type="caution">
    <text evidence="3">The sequence shown here is derived from an EMBL/GenBank/DDBJ whole genome shotgun (WGS) entry which is preliminary data.</text>
</comment>
<proteinExistence type="inferred from homology"/>
<dbReference type="PANTHER" id="PTHR37825:SF1">
    <property type="entry name" value="TRNA(MET) CYTIDINE ACETATE LIGASE"/>
    <property type="match status" value="1"/>
</dbReference>
<dbReference type="EMBL" id="NBZD01000004">
    <property type="protein sequence ID" value="PNH18110.1"/>
    <property type="molecule type" value="Genomic_DNA"/>
</dbReference>
<dbReference type="Pfam" id="PF05636">
    <property type="entry name" value="HIGH_NTase1"/>
    <property type="match status" value="1"/>
</dbReference>
<evidence type="ECO:0000313" key="4">
    <source>
        <dbReference type="Proteomes" id="UP000236394"/>
    </source>
</evidence>
<feature type="binding site" evidence="2">
    <location>
        <position position="103"/>
    </location>
    <ligand>
        <name>ATP</name>
        <dbReference type="ChEBI" id="CHEBI:30616"/>
    </ligand>
</feature>
<evidence type="ECO:0000256" key="2">
    <source>
        <dbReference type="HAMAP-Rule" id="MF_01539"/>
    </source>
</evidence>